<evidence type="ECO:0000313" key="8">
    <source>
        <dbReference type="Proteomes" id="UP000093712"/>
    </source>
</evidence>
<comment type="cofactor">
    <cofactor evidence="1">
        <name>heme b</name>
        <dbReference type="ChEBI" id="CHEBI:60344"/>
    </cofactor>
</comment>
<keyword evidence="5" id="KW-0456">Lyase</keyword>
<comment type="caution">
    <text evidence="7">The sequence shown here is derived from an EMBL/GenBank/DDBJ whole genome shotgun (WGS) entry which is preliminary data.</text>
</comment>
<keyword evidence="2" id="KW-0349">Heme</keyword>
<evidence type="ECO:0000256" key="3">
    <source>
        <dbReference type="ARBA" id="ARBA00022723"/>
    </source>
</evidence>
<sequence>MMYFGVQSPAGAAIDPGGLAVLDECLNGSGGPDHWDRANFEDQTGAHNVLTAAYWSSPSAFQRWRAESGFDGWWRSDERLVDGQGYYLEVLTPDVARLELSLFASPWEREGAAQLTEWISGDVREHAYWGSIFDRIPAAQDEWLKPSGVVDIDTVRSRPSRTVVTPTHNACMIRSGQDWTRTSGVERWVCCTDR</sequence>
<evidence type="ECO:0000256" key="1">
    <source>
        <dbReference type="ARBA" id="ARBA00001970"/>
    </source>
</evidence>
<organism evidence="7 8">
    <name type="scientific">Mycolicibacter heraklionensis</name>
    <dbReference type="NCBI Taxonomy" id="512402"/>
    <lineage>
        <taxon>Bacteria</taxon>
        <taxon>Bacillati</taxon>
        <taxon>Actinomycetota</taxon>
        <taxon>Actinomycetes</taxon>
        <taxon>Mycobacteriales</taxon>
        <taxon>Mycobacteriaceae</taxon>
        <taxon>Mycolicibacter</taxon>
    </lineage>
</organism>
<evidence type="ECO:0000256" key="6">
    <source>
        <dbReference type="ARBA" id="ARBA00034312"/>
    </source>
</evidence>
<dbReference type="Pfam" id="PF13816">
    <property type="entry name" value="Dehydratase_hem"/>
    <property type="match status" value="1"/>
</dbReference>
<evidence type="ECO:0000256" key="5">
    <source>
        <dbReference type="ARBA" id="ARBA00023239"/>
    </source>
</evidence>
<reference evidence="7 8" key="1">
    <citation type="submission" date="2016-06" db="EMBL/GenBank/DDBJ databases">
        <authorList>
            <person name="Sutton G."/>
            <person name="Brinkac L."/>
            <person name="Sanka R."/>
            <person name="Adams M."/>
            <person name="Lau E."/>
            <person name="Garcia-Basteiro A."/>
            <person name="Lopez-Varela E."/>
            <person name="Palencia S."/>
        </authorList>
    </citation>
    <scope>NUCLEOTIDE SEQUENCE [LARGE SCALE GENOMIC DNA]</scope>
    <source>
        <strain evidence="7 8">1211594.5</strain>
    </source>
</reference>
<evidence type="ECO:0000313" key="7">
    <source>
        <dbReference type="EMBL" id="OBK81653.1"/>
    </source>
</evidence>
<comment type="similarity">
    <text evidence="6">Belongs to the heme-containing dehydratase family.</text>
</comment>
<dbReference type="EMBL" id="LZME01000137">
    <property type="protein sequence ID" value="OBK81653.1"/>
    <property type="molecule type" value="Genomic_DNA"/>
</dbReference>
<protein>
    <submittedName>
        <fullName evidence="7">Uncharacterized protein</fullName>
    </submittedName>
</protein>
<accession>A0AA91IWK0</accession>
<proteinExistence type="inferred from homology"/>
<dbReference type="Proteomes" id="UP000093712">
    <property type="component" value="Unassembled WGS sequence"/>
</dbReference>
<evidence type="ECO:0000256" key="4">
    <source>
        <dbReference type="ARBA" id="ARBA00023004"/>
    </source>
</evidence>
<keyword evidence="4" id="KW-0408">Iron</keyword>
<keyword evidence="3" id="KW-0479">Metal-binding</keyword>
<dbReference type="AlphaFoldDB" id="A0AA91IWK0"/>
<dbReference type="GO" id="GO:0016829">
    <property type="term" value="F:lyase activity"/>
    <property type="evidence" value="ECO:0007669"/>
    <property type="project" value="UniProtKB-KW"/>
</dbReference>
<name>A0AA91IWK0_9MYCO</name>
<dbReference type="InterPro" id="IPR025702">
    <property type="entry name" value="OXD"/>
</dbReference>
<dbReference type="GO" id="GO:0046872">
    <property type="term" value="F:metal ion binding"/>
    <property type="evidence" value="ECO:0007669"/>
    <property type="project" value="UniProtKB-KW"/>
</dbReference>
<gene>
    <name evidence="7" type="ORF">A5649_10795</name>
</gene>
<evidence type="ECO:0000256" key="2">
    <source>
        <dbReference type="ARBA" id="ARBA00022617"/>
    </source>
</evidence>